<dbReference type="VEuPathDB" id="FungiDB:Z518_04926"/>
<evidence type="ECO:0000313" key="2">
    <source>
        <dbReference type="EMBL" id="KIX06950.1"/>
    </source>
</evidence>
<sequence>MLKRIRGLTRSGGNSVWERSRLRKQAPTDSSSPTRSGGPSWWPSLSKTGHDPKSPEMIQQKKEVYDSSSDEETV</sequence>
<dbReference type="EMBL" id="KN847477">
    <property type="protein sequence ID" value="KIX06950.1"/>
    <property type="molecule type" value="Genomic_DNA"/>
</dbReference>
<dbReference type="HOGENOM" id="CLU_2689148_0_0_1"/>
<organism evidence="2 3">
    <name type="scientific">Rhinocladiella mackenziei CBS 650.93</name>
    <dbReference type="NCBI Taxonomy" id="1442369"/>
    <lineage>
        <taxon>Eukaryota</taxon>
        <taxon>Fungi</taxon>
        <taxon>Dikarya</taxon>
        <taxon>Ascomycota</taxon>
        <taxon>Pezizomycotina</taxon>
        <taxon>Eurotiomycetes</taxon>
        <taxon>Chaetothyriomycetidae</taxon>
        <taxon>Chaetothyriales</taxon>
        <taxon>Herpotrichiellaceae</taxon>
        <taxon>Rhinocladiella</taxon>
    </lineage>
</organism>
<name>A0A0D2JCV1_9EURO</name>
<keyword evidence="3" id="KW-1185">Reference proteome</keyword>
<evidence type="ECO:0000256" key="1">
    <source>
        <dbReference type="SAM" id="MobiDB-lite"/>
    </source>
</evidence>
<proteinExistence type="predicted"/>
<dbReference type="AlphaFoldDB" id="A0A0D2JCV1"/>
<feature type="compositionally biased region" description="Basic and acidic residues" evidence="1">
    <location>
        <begin position="48"/>
        <end position="65"/>
    </location>
</feature>
<dbReference type="Proteomes" id="UP000053617">
    <property type="component" value="Unassembled WGS sequence"/>
</dbReference>
<accession>A0A0D2JCV1</accession>
<dbReference type="GeneID" id="25292997"/>
<dbReference type="OrthoDB" id="10419030at2759"/>
<dbReference type="RefSeq" id="XP_013274086.1">
    <property type="nucleotide sequence ID" value="XM_013418632.1"/>
</dbReference>
<feature type="compositionally biased region" description="Polar residues" evidence="1">
    <location>
        <begin position="27"/>
        <end position="47"/>
    </location>
</feature>
<feature type="region of interest" description="Disordered" evidence="1">
    <location>
        <begin position="1"/>
        <end position="74"/>
    </location>
</feature>
<evidence type="ECO:0000313" key="3">
    <source>
        <dbReference type="Proteomes" id="UP000053617"/>
    </source>
</evidence>
<reference evidence="2 3" key="1">
    <citation type="submission" date="2015-01" db="EMBL/GenBank/DDBJ databases">
        <title>The Genome Sequence of Rhinocladiella mackenzie CBS 650.93.</title>
        <authorList>
            <consortium name="The Broad Institute Genomics Platform"/>
            <person name="Cuomo C."/>
            <person name="de Hoog S."/>
            <person name="Gorbushina A."/>
            <person name="Stielow B."/>
            <person name="Teixiera M."/>
            <person name="Abouelleil A."/>
            <person name="Chapman S.B."/>
            <person name="Priest M."/>
            <person name="Young S.K."/>
            <person name="Wortman J."/>
            <person name="Nusbaum C."/>
            <person name="Birren B."/>
        </authorList>
    </citation>
    <scope>NUCLEOTIDE SEQUENCE [LARGE SCALE GENOMIC DNA]</scope>
    <source>
        <strain evidence="2 3">CBS 650.93</strain>
    </source>
</reference>
<gene>
    <name evidence="2" type="ORF">Z518_04926</name>
</gene>
<protein>
    <submittedName>
        <fullName evidence="2">Uncharacterized protein</fullName>
    </submittedName>
</protein>